<dbReference type="EMBL" id="JAAMFM010000002">
    <property type="protein sequence ID" value="NVM93912.1"/>
    <property type="molecule type" value="Genomic_DNA"/>
</dbReference>
<organism evidence="1 2">
    <name type="scientific">Arthrobacter wenxiniae</name>
    <dbReference type="NCBI Taxonomy" id="2713570"/>
    <lineage>
        <taxon>Bacteria</taxon>
        <taxon>Bacillati</taxon>
        <taxon>Actinomycetota</taxon>
        <taxon>Actinomycetes</taxon>
        <taxon>Micrococcales</taxon>
        <taxon>Micrococcaceae</taxon>
        <taxon>Arthrobacter</taxon>
    </lineage>
</organism>
<evidence type="ECO:0000313" key="1">
    <source>
        <dbReference type="EMBL" id="NVM93912.1"/>
    </source>
</evidence>
<dbReference type="AlphaFoldDB" id="A0A7Y7IEU6"/>
<reference evidence="1 2" key="1">
    <citation type="submission" date="2020-02" db="EMBL/GenBank/DDBJ databases">
        <title>Genome sequence of strain AETb3-4.</title>
        <authorList>
            <person name="Gao J."/>
            <person name="Zhang X."/>
        </authorList>
    </citation>
    <scope>NUCLEOTIDE SEQUENCE [LARGE SCALE GENOMIC DNA]</scope>
    <source>
        <strain evidence="1 2">AETb3-4</strain>
    </source>
</reference>
<comment type="caution">
    <text evidence="1">The sequence shown here is derived from an EMBL/GenBank/DDBJ whole genome shotgun (WGS) entry which is preliminary data.</text>
</comment>
<keyword evidence="2" id="KW-1185">Reference proteome</keyword>
<dbReference type="RefSeq" id="WP_176633618.1">
    <property type="nucleotide sequence ID" value="NZ_JAAMFM010000002.1"/>
</dbReference>
<accession>A0A7Y7IEU6</accession>
<evidence type="ECO:0000313" key="2">
    <source>
        <dbReference type="Proteomes" id="UP000543556"/>
    </source>
</evidence>
<gene>
    <name evidence="1" type="ORF">G6034_03105</name>
</gene>
<sequence length="77" mass="8514">MVNDAGTEIHGYVVALEGNHVRVVWAVASGRHRHRTFPAETVFLPDNGRRWEGYLIPDGQLAVIRHAALCPRRTGAA</sequence>
<proteinExistence type="predicted"/>
<name>A0A7Y7IEU6_9MICC</name>
<protein>
    <submittedName>
        <fullName evidence="1">Uncharacterized protein</fullName>
    </submittedName>
</protein>
<dbReference type="Proteomes" id="UP000543556">
    <property type="component" value="Unassembled WGS sequence"/>
</dbReference>